<dbReference type="Proteomes" id="UP000533598">
    <property type="component" value="Unassembled WGS sequence"/>
</dbReference>
<dbReference type="RefSeq" id="WP_185004925.1">
    <property type="nucleotide sequence ID" value="NZ_BAAAUI010000048.1"/>
</dbReference>
<reference evidence="1 2" key="1">
    <citation type="submission" date="2020-08" db="EMBL/GenBank/DDBJ databases">
        <title>Sequencing the genomes of 1000 actinobacteria strains.</title>
        <authorList>
            <person name="Klenk H.-P."/>
        </authorList>
    </citation>
    <scope>NUCLEOTIDE SEQUENCE [LARGE SCALE GENOMIC DNA]</scope>
    <source>
        <strain evidence="1 2">DSM 44230</strain>
    </source>
</reference>
<evidence type="ECO:0000313" key="1">
    <source>
        <dbReference type="EMBL" id="MBB4679141.1"/>
    </source>
</evidence>
<organism evidence="1 2">
    <name type="scientific">Crossiella cryophila</name>
    <dbReference type="NCBI Taxonomy" id="43355"/>
    <lineage>
        <taxon>Bacteria</taxon>
        <taxon>Bacillati</taxon>
        <taxon>Actinomycetota</taxon>
        <taxon>Actinomycetes</taxon>
        <taxon>Pseudonocardiales</taxon>
        <taxon>Pseudonocardiaceae</taxon>
        <taxon>Crossiella</taxon>
    </lineage>
</organism>
<keyword evidence="2" id="KW-1185">Reference proteome</keyword>
<dbReference type="Pfam" id="PF06224">
    <property type="entry name" value="AlkZ-like"/>
    <property type="match status" value="1"/>
</dbReference>
<protein>
    <recommendedName>
        <fullName evidence="3">Winged helix DNA-binding domain-containing protein</fullName>
    </recommendedName>
</protein>
<dbReference type="InterPro" id="IPR009351">
    <property type="entry name" value="AlkZ-like"/>
</dbReference>
<comment type="caution">
    <text evidence="1">The sequence shown here is derived from an EMBL/GenBank/DDBJ whole genome shotgun (WGS) entry which is preliminary data.</text>
</comment>
<sequence>MATKVTRTQALAYRMAAQGLHREQTLARELDVLSLGVQDSRGSARLALAARLPGPPELTEDLALLWSVRGAPHLHRRAELAALSAQLWPRDEKDAFARLAAERKPLREAGIPSLTAFGEASAALRAAVTGPMTKGEVSGAVTSLLPPAYSYDCRTCASRHIYGGLFQSIGLFAGVRHDLTSPTLVISPLEDRAPVPDTSAGATPLITAYLRLHGPAGKAEAAAYLGTSQAALTPVWPGGLAEVDLDGAPAWLPADALPLLRKPPQDTIVRLLPPLDPYLQSRDRERLVPEAAHRKEIWKMIGNPGAVLADGEITGIWRAKTTAKRLDLTITAFQPLTKSQRAAVDREAELMATIRDLPEVRVTHA</sequence>
<dbReference type="PANTHER" id="PTHR38479:SF2">
    <property type="entry name" value="WINGED HELIX DNA-BINDING DOMAIN-CONTAINING PROTEIN"/>
    <property type="match status" value="1"/>
</dbReference>
<dbReference type="PANTHER" id="PTHR38479">
    <property type="entry name" value="LMO0824 PROTEIN"/>
    <property type="match status" value="1"/>
</dbReference>
<proteinExistence type="predicted"/>
<accession>A0A7W7CG04</accession>
<gene>
    <name evidence="1" type="ORF">HNR67_005259</name>
</gene>
<dbReference type="EMBL" id="JACHMH010000001">
    <property type="protein sequence ID" value="MBB4679141.1"/>
    <property type="molecule type" value="Genomic_DNA"/>
</dbReference>
<evidence type="ECO:0008006" key="3">
    <source>
        <dbReference type="Google" id="ProtNLM"/>
    </source>
</evidence>
<dbReference type="AlphaFoldDB" id="A0A7W7CG04"/>
<name>A0A7W7CG04_9PSEU</name>
<evidence type="ECO:0000313" key="2">
    <source>
        <dbReference type="Proteomes" id="UP000533598"/>
    </source>
</evidence>